<feature type="signal peptide" evidence="1">
    <location>
        <begin position="1"/>
        <end position="21"/>
    </location>
</feature>
<proteinExistence type="predicted"/>
<evidence type="ECO:0000313" key="3">
    <source>
        <dbReference type="Proteomes" id="UP000179797"/>
    </source>
</evidence>
<gene>
    <name evidence="2" type="ORF">NH26_20260</name>
</gene>
<dbReference type="EMBL" id="JRYR02000002">
    <property type="protein sequence ID" value="OHX63946.1"/>
    <property type="molecule type" value="Genomic_DNA"/>
</dbReference>
<evidence type="ECO:0008006" key="4">
    <source>
        <dbReference type="Google" id="ProtNLM"/>
    </source>
</evidence>
<reference evidence="2 3" key="1">
    <citation type="journal article" date="2012" name="Int. J. Syst. Evol. Microbiol.">
        <title>Flammeovirga pacifica sp. nov., isolated from deep-sea sediment.</title>
        <authorList>
            <person name="Xu H."/>
            <person name="Fu Y."/>
            <person name="Yang N."/>
            <person name="Ding Z."/>
            <person name="Lai Q."/>
            <person name="Zeng R."/>
        </authorList>
    </citation>
    <scope>NUCLEOTIDE SEQUENCE [LARGE SCALE GENOMIC DNA]</scope>
    <source>
        <strain evidence="3">DSM 24597 / LMG 26175 / WPAGA1</strain>
    </source>
</reference>
<dbReference type="STRING" id="915059.NH26_20260"/>
<keyword evidence="3" id="KW-1185">Reference proteome</keyword>
<keyword evidence="1" id="KW-0732">Signal</keyword>
<comment type="caution">
    <text evidence="2">The sequence shown here is derived from an EMBL/GenBank/DDBJ whole genome shotgun (WGS) entry which is preliminary data.</text>
</comment>
<dbReference type="RefSeq" id="WP_044217906.1">
    <property type="nucleotide sequence ID" value="NZ_JRYR02000002.1"/>
</dbReference>
<dbReference type="Proteomes" id="UP000179797">
    <property type="component" value="Unassembled WGS sequence"/>
</dbReference>
<sequence>MKYIKYFVAVLLLILSLGSCQNTNDEVEQENIYKPNENPNATPWITEVLDFSPAPGQFLNKVDNDQDTKDYIVGDTYTFLSLGTFGGSVSFKFDHSIMNQEGNDLAIYGNPFEGSSEPGIVMVCQDLNGNGYPDDNEPWYQLKGSEYYKNETKHHVSVTYYRPSATEDQHLIKYKKVYAGNTEEGILDFTPVIPWHPQPMFPSFYQENEITFTGTLLESNVIVDDGIYYNKAYDWGYADNKGYEQEGKLRAADLFDISNAVDDNGKSVDLIAIDFVKVYTATIDINGRIGERSTEVFKAADLSLLDK</sequence>
<dbReference type="OrthoDB" id="975810at2"/>
<dbReference type="PROSITE" id="PS51257">
    <property type="entry name" value="PROKAR_LIPOPROTEIN"/>
    <property type="match status" value="1"/>
</dbReference>
<feature type="chain" id="PRO_5010160509" description="PKD domain-containing protein" evidence="1">
    <location>
        <begin position="22"/>
        <end position="307"/>
    </location>
</feature>
<dbReference type="AlphaFoldDB" id="A0A1S1YSG1"/>
<organism evidence="2 3">
    <name type="scientific">Flammeovirga pacifica</name>
    <dbReference type="NCBI Taxonomy" id="915059"/>
    <lineage>
        <taxon>Bacteria</taxon>
        <taxon>Pseudomonadati</taxon>
        <taxon>Bacteroidota</taxon>
        <taxon>Cytophagia</taxon>
        <taxon>Cytophagales</taxon>
        <taxon>Flammeovirgaceae</taxon>
        <taxon>Flammeovirga</taxon>
    </lineage>
</organism>
<protein>
    <recommendedName>
        <fullName evidence="4">PKD domain-containing protein</fullName>
    </recommendedName>
</protein>
<evidence type="ECO:0000313" key="2">
    <source>
        <dbReference type="EMBL" id="OHX63946.1"/>
    </source>
</evidence>
<name>A0A1S1YSG1_FLAPC</name>
<accession>A0A1S1YSG1</accession>
<evidence type="ECO:0000256" key="1">
    <source>
        <dbReference type="SAM" id="SignalP"/>
    </source>
</evidence>